<comment type="caution">
    <text evidence="3">The sequence shown here is derived from an EMBL/GenBank/DDBJ whole genome shotgun (WGS) entry which is preliminary data.</text>
</comment>
<evidence type="ECO:0000313" key="3">
    <source>
        <dbReference type="EMBL" id="PNY80874.1"/>
    </source>
</evidence>
<keyword evidence="4" id="KW-1185">Reference proteome</keyword>
<accession>A0A2K3UWF6</accession>
<dbReference type="Proteomes" id="UP000236379">
    <property type="component" value="Unassembled WGS sequence"/>
</dbReference>
<keyword evidence="2" id="KW-0732">Signal</keyword>
<dbReference type="Gene3D" id="2.60.40.10">
    <property type="entry name" value="Immunoglobulins"/>
    <property type="match status" value="1"/>
</dbReference>
<dbReference type="SUPFAM" id="SSF49313">
    <property type="entry name" value="Cadherin-like"/>
    <property type="match status" value="1"/>
</dbReference>
<name>A0A2K3UWF6_9DEIO</name>
<dbReference type="GO" id="GO:0005509">
    <property type="term" value="F:calcium ion binding"/>
    <property type="evidence" value="ECO:0007669"/>
    <property type="project" value="InterPro"/>
</dbReference>
<dbReference type="InterPro" id="IPR013783">
    <property type="entry name" value="Ig-like_fold"/>
</dbReference>
<feature type="compositionally biased region" description="Low complexity" evidence="1">
    <location>
        <begin position="254"/>
        <end position="297"/>
    </location>
</feature>
<gene>
    <name evidence="3" type="ORF">CVO96_05380</name>
</gene>
<dbReference type="RefSeq" id="WP_103311170.1">
    <property type="nucleotide sequence ID" value="NZ_PPPD01000001.1"/>
</dbReference>
<organism evidence="3 4">
    <name type="scientific">Deinococcus koreensis</name>
    <dbReference type="NCBI Taxonomy" id="2054903"/>
    <lineage>
        <taxon>Bacteria</taxon>
        <taxon>Thermotogati</taxon>
        <taxon>Deinococcota</taxon>
        <taxon>Deinococci</taxon>
        <taxon>Deinococcales</taxon>
        <taxon>Deinococcaceae</taxon>
        <taxon>Deinococcus</taxon>
    </lineage>
</organism>
<reference evidence="3 4" key="1">
    <citation type="submission" date="2018-01" db="EMBL/GenBank/DDBJ databases">
        <title>Deinococcus koreensis sp. nov., a radiation-resistant bacterium isolated from river water.</title>
        <authorList>
            <person name="Choi A."/>
        </authorList>
    </citation>
    <scope>NUCLEOTIDE SEQUENCE [LARGE SCALE GENOMIC DNA]</scope>
    <source>
        <strain evidence="3 4">SJW1-2</strain>
    </source>
</reference>
<feature type="compositionally biased region" description="Pro residues" evidence="1">
    <location>
        <begin position="298"/>
        <end position="316"/>
    </location>
</feature>
<dbReference type="OrthoDB" id="70916at2"/>
<evidence type="ECO:0000313" key="4">
    <source>
        <dbReference type="Proteomes" id="UP000236379"/>
    </source>
</evidence>
<dbReference type="InterPro" id="IPR015919">
    <property type="entry name" value="Cadherin-like_sf"/>
</dbReference>
<feature type="region of interest" description="Disordered" evidence="1">
    <location>
        <begin position="242"/>
        <end position="316"/>
    </location>
</feature>
<sequence length="316" mass="32060">MSSPPLLHLSGRPLGRAALALLLGVSLAACGQQVTGTSASTGKDVLYFADSPTGLPPMYVNETYTATLPVAGGVGPYTLRVTGGTLPPGLSLNGSARQLSGKPTKTGTYKFTLEVTDSTLSTKTNEYTVNVQELPPLALTPTLPTGEIRGETRIPLTITAPRGARAAHLSWELPENVKVTRIQSAEQGGLLFWRQEGRMVLLDVGFKTVPRSGSRIALISVKPSKAATLTAAKLTFEARDAEGRVVGAPPPAVSTPTAPTAPAAPATPAAPAPTNTAPATAPAPAAPATAPATAPPTEGEPPNPPSSTPPGPGGAP</sequence>
<dbReference type="EMBL" id="PPPD01000001">
    <property type="protein sequence ID" value="PNY80874.1"/>
    <property type="molecule type" value="Genomic_DNA"/>
</dbReference>
<dbReference type="AlphaFoldDB" id="A0A2K3UWF6"/>
<evidence type="ECO:0000256" key="2">
    <source>
        <dbReference type="SAM" id="SignalP"/>
    </source>
</evidence>
<protein>
    <submittedName>
        <fullName evidence="3">Cell ssuface protein containing Ig-like domain protein</fullName>
    </submittedName>
</protein>
<evidence type="ECO:0000256" key="1">
    <source>
        <dbReference type="SAM" id="MobiDB-lite"/>
    </source>
</evidence>
<dbReference type="GO" id="GO:0016020">
    <property type="term" value="C:membrane"/>
    <property type="evidence" value="ECO:0007669"/>
    <property type="project" value="InterPro"/>
</dbReference>
<feature type="signal peptide" evidence="2">
    <location>
        <begin position="1"/>
        <end position="28"/>
    </location>
</feature>
<dbReference type="Pfam" id="PF05345">
    <property type="entry name" value="He_PIG"/>
    <property type="match status" value="1"/>
</dbReference>
<proteinExistence type="predicted"/>
<feature type="chain" id="PRO_5014325470" evidence="2">
    <location>
        <begin position="29"/>
        <end position="316"/>
    </location>
</feature>